<dbReference type="EC" id="1.6.5.2" evidence="1"/>
<dbReference type="NCBIfam" id="TIGR02690">
    <property type="entry name" value="resist_ArsH"/>
    <property type="match status" value="1"/>
</dbReference>
<dbReference type="EMBL" id="JALJOT010000006">
    <property type="protein sequence ID" value="KAK9909355.1"/>
    <property type="molecule type" value="Genomic_DNA"/>
</dbReference>
<comment type="caution">
    <text evidence="7">The sequence shown here is derived from an EMBL/GenBank/DDBJ whole genome shotgun (WGS) entry which is preliminary data.</text>
</comment>
<dbReference type="Gene3D" id="3.40.50.360">
    <property type="match status" value="1"/>
</dbReference>
<reference evidence="7 8" key="1">
    <citation type="journal article" date="2024" name="Nat. Commun.">
        <title>Phylogenomics reveals the evolutionary origins of lichenization in chlorophyte algae.</title>
        <authorList>
            <person name="Puginier C."/>
            <person name="Libourel C."/>
            <person name="Otte J."/>
            <person name="Skaloud P."/>
            <person name="Haon M."/>
            <person name="Grisel S."/>
            <person name="Petersen M."/>
            <person name="Berrin J.G."/>
            <person name="Delaux P.M."/>
            <person name="Dal Grande F."/>
            <person name="Keller J."/>
        </authorList>
    </citation>
    <scope>NUCLEOTIDE SEQUENCE [LARGE SCALE GENOMIC DNA]</scope>
    <source>
        <strain evidence="7 8">SAG 216-7</strain>
    </source>
</reference>
<accession>A0ABR2YRH6</accession>
<feature type="chain" id="PRO_5047443386" description="NAD(P)H dehydrogenase (quinone)" evidence="5">
    <location>
        <begin position="25"/>
        <end position="511"/>
    </location>
</feature>
<dbReference type="PROSITE" id="PS51257">
    <property type="entry name" value="PROKAR_LIPOPROTEIN"/>
    <property type="match status" value="1"/>
</dbReference>
<proteinExistence type="predicted"/>
<evidence type="ECO:0000256" key="2">
    <source>
        <dbReference type="ARBA" id="ARBA00047678"/>
    </source>
</evidence>
<protein>
    <recommendedName>
        <fullName evidence="1">NAD(P)H dehydrogenase (quinone)</fullName>
        <ecNumber evidence="1">1.6.5.2</ecNumber>
    </recommendedName>
</protein>
<feature type="region of interest" description="Disordered" evidence="4">
    <location>
        <begin position="484"/>
        <end position="511"/>
    </location>
</feature>
<feature type="domain" description="NADPH-dependent FMN reductase-like" evidence="6">
    <location>
        <begin position="295"/>
        <end position="438"/>
    </location>
</feature>
<dbReference type="Pfam" id="PF03358">
    <property type="entry name" value="FMN_red"/>
    <property type="match status" value="1"/>
</dbReference>
<evidence type="ECO:0000256" key="5">
    <source>
        <dbReference type="SAM" id="SignalP"/>
    </source>
</evidence>
<keyword evidence="5" id="KW-0732">Signal</keyword>
<dbReference type="InterPro" id="IPR014063">
    <property type="entry name" value="Arsenate-R_ArsH"/>
</dbReference>
<organism evidence="7 8">
    <name type="scientific">Coccomyxa subellipsoidea</name>
    <dbReference type="NCBI Taxonomy" id="248742"/>
    <lineage>
        <taxon>Eukaryota</taxon>
        <taxon>Viridiplantae</taxon>
        <taxon>Chlorophyta</taxon>
        <taxon>core chlorophytes</taxon>
        <taxon>Trebouxiophyceae</taxon>
        <taxon>Trebouxiophyceae incertae sedis</taxon>
        <taxon>Coccomyxaceae</taxon>
        <taxon>Coccomyxa</taxon>
    </lineage>
</organism>
<evidence type="ECO:0000313" key="7">
    <source>
        <dbReference type="EMBL" id="KAK9909355.1"/>
    </source>
</evidence>
<dbReference type="SUPFAM" id="SSF52218">
    <property type="entry name" value="Flavoproteins"/>
    <property type="match status" value="1"/>
</dbReference>
<evidence type="ECO:0000259" key="6">
    <source>
        <dbReference type="Pfam" id="PF03358"/>
    </source>
</evidence>
<evidence type="ECO:0000256" key="3">
    <source>
        <dbReference type="ARBA" id="ARBA00048983"/>
    </source>
</evidence>
<evidence type="ECO:0000313" key="8">
    <source>
        <dbReference type="Proteomes" id="UP001491310"/>
    </source>
</evidence>
<feature type="region of interest" description="Disordered" evidence="4">
    <location>
        <begin position="170"/>
        <end position="194"/>
    </location>
</feature>
<evidence type="ECO:0000256" key="4">
    <source>
        <dbReference type="SAM" id="MobiDB-lite"/>
    </source>
</evidence>
<keyword evidence="8" id="KW-1185">Reference proteome</keyword>
<dbReference type="PANTHER" id="PTHR43590:SF1">
    <property type="entry name" value="ARSENIC RESISTANCE PROTEIN ARSH (AFU_ORTHOLOGUE AFUA_5G15030)"/>
    <property type="match status" value="1"/>
</dbReference>
<dbReference type="InterPro" id="IPR029039">
    <property type="entry name" value="Flavoprotein-like_sf"/>
</dbReference>
<dbReference type="PANTHER" id="PTHR43590">
    <property type="entry name" value="ARSENIC RESISTANCE PROTEIN ARSH (AFU_ORTHOLOGUE AFUA_5G15030)"/>
    <property type="match status" value="1"/>
</dbReference>
<dbReference type="InterPro" id="IPR005025">
    <property type="entry name" value="FMN_Rdtase-like_dom"/>
</dbReference>
<sequence length="511" mass="55470">MATGRCMTCVVVIALACFTSSSSAQTKINPNFKMPKNIKSYSQYLRYMGMATGVIPVEPFAEDAFAPAPSAGALSPSGAPAGEAQPDFLANHVPNPDPSIQDWVEAYTPVSKALDNAFEHRITKDNAQQVQFQLAVAAAPLQMLINDANQAQIRNFQKVASEVISGGNPLTGTAATTPTTEAQPATASDGTTVTSTAATAATTAADSTDGGASSTASANPLGWLRMPDFLGKKKVSLGKGTVVQCAPVASLPQMHSNYKIYRLNGEAAEADWVKDLELDRVSAFMQEEAKADPLKVLVLHGSLRQRSYSRLLALEFARILDFIGAEVRFFNPEGLPVKDDVSEGHEKVQELRSLSEWSEAHVWVCPEQHGTITAVFKNQIDWIPLSLGSVRPSQGRTLAIAQVNGGSQSFNTVNTLRVLGRWMRMITIPNQSSVPKAWTEFDDDGRMKASSLRDRVVDVAEELYKFSMLLRGRSDFLVDRYSERKEKREKGRLLSQAEKEAAKKKDVAATG</sequence>
<name>A0ABR2YRH6_9CHLO</name>
<dbReference type="Proteomes" id="UP001491310">
    <property type="component" value="Unassembled WGS sequence"/>
</dbReference>
<comment type="catalytic activity">
    <reaction evidence="2">
        <text>a quinone + NADH + H(+) = a quinol + NAD(+)</text>
        <dbReference type="Rhea" id="RHEA:46160"/>
        <dbReference type="ChEBI" id="CHEBI:15378"/>
        <dbReference type="ChEBI" id="CHEBI:24646"/>
        <dbReference type="ChEBI" id="CHEBI:57540"/>
        <dbReference type="ChEBI" id="CHEBI:57945"/>
        <dbReference type="ChEBI" id="CHEBI:132124"/>
        <dbReference type="EC" id="1.6.5.2"/>
    </reaction>
</comment>
<evidence type="ECO:0000256" key="1">
    <source>
        <dbReference type="ARBA" id="ARBA00012648"/>
    </source>
</evidence>
<gene>
    <name evidence="7" type="ORF">WJX75_000954</name>
</gene>
<feature type="signal peptide" evidence="5">
    <location>
        <begin position="1"/>
        <end position="24"/>
    </location>
</feature>
<comment type="catalytic activity">
    <reaction evidence="3">
        <text>a quinone + NADPH + H(+) = a quinol + NADP(+)</text>
        <dbReference type="Rhea" id="RHEA:46164"/>
        <dbReference type="ChEBI" id="CHEBI:15378"/>
        <dbReference type="ChEBI" id="CHEBI:24646"/>
        <dbReference type="ChEBI" id="CHEBI:57783"/>
        <dbReference type="ChEBI" id="CHEBI:58349"/>
        <dbReference type="ChEBI" id="CHEBI:132124"/>
        <dbReference type="EC" id="1.6.5.2"/>
    </reaction>
</comment>